<gene>
    <name evidence="1" type="ORF">M569_17719</name>
</gene>
<accession>S8BY61</accession>
<dbReference type="Proteomes" id="UP000015453">
    <property type="component" value="Unassembled WGS sequence"/>
</dbReference>
<proteinExistence type="predicted"/>
<evidence type="ECO:0000313" key="1">
    <source>
        <dbReference type="EMBL" id="EPS57106.1"/>
    </source>
</evidence>
<organism evidence="1 2">
    <name type="scientific">Genlisea aurea</name>
    <dbReference type="NCBI Taxonomy" id="192259"/>
    <lineage>
        <taxon>Eukaryota</taxon>
        <taxon>Viridiplantae</taxon>
        <taxon>Streptophyta</taxon>
        <taxon>Embryophyta</taxon>
        <taxon>Tracheophyta</taxon>
        <taxon>Spermatophyta</taxon>
        <taxon>Magnoliopsida</taxon>
        <taxon>eudicotyledons</taxon>
        <taxon>Gunneridae</taxon>
        <taxon>Pentapetalae</taxon>
        <taxon>asterids</taxon>
        <taxon>lamiids</taxon>
        <taxon>Lamiales</taxon>
        <taxon>Lentibulariaceae</taxon>
        <taxon>Genlisea</taxon>
    </lineage>
</organism>
<name>S8BY61_9LAMI</name>
<reference evidence="1 2" key="1">
    <citation type="journal article" date="2013" name="BMC Genomics">
        <title>The miniature genome of a carnivorous plant Genlisea aurea contains a low number of genes and short non-coding sequences.</title>
        <authorList>
            <person name="Leushkin E.V."/>
            <person name="Sutormin R.A."/>
            <person name="Nabieva E.R."/>
            <person name="Penin A.A."/>
            <person name="Kondrashov A.S."/>
            <person name="Logacheva M.D."/>
        </authorList>
    </citation>
    <scope>NUCLEOTIDE SEQUENCE [LARGE SCALE GENOMIC DNA]</scope>
</reference>
<evidence type="ECO:0000313" key="2">
    <source>
        <dbReference type="Proteomes" id="UP000015453"/>
    </source>
</evidence>
<dbReference type="EMBL" id="AUSU01010667">
    <property type="protein sequence ID" value="EPS57106.1"/>
    <property type="molecule type" value="Genomic_DNA"/>
</dbReference>
<protein>
    <submittedName>
        <fullName evidence="1">Uncharacterized protein</fullName>
    </submittedName>
</protein>
<keyword evidence="2" id="KW-1185">Reference proteome</keyword>
<comment type="caution">
    <text evidence="1">The sequence shown here is derived from an EMBL/GenBank/DDBJ whole genome shotgun (WGS) entry which is preliminary data.</text>
</comment>
<sequence>MPEVLGPVLRENIARISDGGSVAIDEFLKFSELLTLHWDWNETSDAEWCLYRGRDEWVS</sequence>
<dbReference type="AlphaFoldDB" id="S8BY61"/>